<keyword evidence="2" id="KW-1185">Reference proteome</keyword>
<reference evidence="1 2" key="1">
    <citation type="journal article" date="2019" name="Commun. Biol.">
        <title>The bagworm genome reveals a unique fibroin gene that provides high tensile strength.</title>
        <authorList>
            <person name="Kono N."/>
            <person name="Nakamura H."/>
            <person name="Ohtoshi R."/>
            <person name="Tomita M."/>
            <person name="Numata K."/>
            <person name="Arakawa K."/>
        </authorList>
    </citation>
    <scope>NUCLEOTIDE SEQUENCE [LARGE SCALE GENOMIC DNA]</scope>
</reference>
<organism evidence="1 2">
    <name type="scientific">Eumeta variegata</name>
    <name type="common">Bagworm moth</name>
    <name type="synonym">Eumeta japonica</name>
    <dbReference type="NCBI Taxonomy" id="151549"/>
    <lineage>
        <taxon>Eukaryota</taxon>
        <taxon>Metazoa</taxon>
        <taxon>Ecdysozoa</taxon>
        <taxon>Arthropoda</taxon>
        <taxon>Hexapoda</taxon>
        <taxon>Insecta</taxon>
        <taxon>Pterygota</taxon>
        <taxon>Neoptera</taxon>
        <taxon>Endopterygota</taxon>
        <taxon>Lepidoptera</taxon>
        <taxon>Glossata</taxon>
        <taxon>Ditrysia</taxon>
        <taxon>Tineoidea</taxon>
        <taxon>Psychidae</taxon>
        <taxon>Oiketicinae</taxon>
        <taxon>Eumeta</taxon>
    </lineage>
</organism>
<dbReference type="EMBL" id="BGZK01000355">
    <property type="protein sequence ID" value="GBP38886.1"/>
    <property type="molecule type" value="Genomic_DNA"/>
</dbReference>
<comment type="caution">
    <text evidence="1">The sequence shown here is derived from an EMBL/GenBank/DDBJ whole genome shotgun (WGS) entry which is preliminary data.</text>
</comment>
<protein>
    <submittedName>
        <fullName evidence="1">Uncharacterized protein</fullName>
    </submittedName>
</protein>
<proteinExistence type="predicted"/>
<sequence>MRHMLGLIVSVGRFHDQNELNTGAEWNKQAVPRVVQQCAGSAVAAAAAAADARVVGAAQRERAALSAT</sequence>
<dbReference type="Proteomes" id="UP000299102">
    <property type="component" value="Unassembled WGS sequence"/>
</dbReference>
<gene>
    <name evidence="1" type="ORF">EVAR_32402_1</name>
</gene>
<dbReference type="AlphaFoldDB" id="A0A4C1VIT7"/>
<accession>A0A4C1VIT7</accession>
<name>A0A4C1VIT7_EUMVA</name>
<evidence type="ECO:0000313" key="1">
    <source>
        <dbReference type="EMBL" id="GBP38886.1"/>
    </source>
</evidence>
<evidence type="ECO:0000313" key="2">
    <source>
        <dbReference type="Proteomes" id="UP000299102"/>
    </source>
</evidence>